<dbReference type="Pfam" id="PF03364">
    <property type="entry name" value="Polyketide_cyc"/>
    <property type="match status" value="1"/>
</dbReference>
<accession>A0ABT2CSN9</accession>
<proteinExistence type="predicted"/>
<evidence type="ECO:0000259" key="1">
    <source>
        <dbReference type="Pfam" id="PF03364"/>
    </source>
</evidence>
<dbReference type="RefSeq" id="WP_258790916.1">
    <property type="nucleotide sequence ID" value="NZ_JANUGQ010000039.1"/>
</dbReference>
<dbReference type="Proteomes" id="UP001431313">
    <property type="component" value="Unassembled WGS sequence"/>
</dbReference>
<name>A0ABT2CSN9_9ACTN</name>
<evidence type="ECO:0000313" key="2">
    <source>
        <dbReference type="EMBL" id="MCS0639589.1"/>
    </source>
</evidence>
<gene>
    <name evidence="2" type="ORF">NX801_28930</name>
</gene>
<feature type="domain" description="Coenzyme Q-binding protein COQ10 START" evidence="1">
    <location>
        <begin position="28"/>
        <end position="127"/>
    </location>
</feature>
<dbReference type="Gene3D" id="3.30.530.20">
    <property type="match status" value="2"/>
</dbReference>
<dbReference type="CDD" id="cd08861">
    <property type="entry name" value="OtcD1_ARO-CYC_like"/>
    <property type="match status" value="1"/>
</dbReference>
<keyword evidence="3" id="KW-1185">Reference proteome</keyword>
<reference evidence="2" key="1">
    <citation type="submission" date="2022-08" db="EMBL/GenBank/DDBJ databases">
        <authorList>
            <person name="Somphong A."/>
            <person name="Phongsopitanun W."/>
        </authorList>
    </citation>
    <scope>NUCLEOTIDE SEQUENCE</scope>
    <source>
        <strain evidence="2">LP05-1</strain>
    </source>
</reference>
<evidence type="ECO:0000313" key="3">
    <source>
        <dbReference type="Proteomes" id="UP001431313"/>
    </source>
</evidence>
<comment type="caution">
    <text evidence="2">The sequence shown here is derived from an EMBL/GenBank/DDBJ whole genome shotgun (WGS) entry which is preliminary data.</text>
</comment>
<dbReference type="InterPro" id="IPR005031">
    <property type="entry name" value="COQ10_START"/>
</dbReference>
<organism evidence="2 3">
    <name type="scientific">Streptomyces pyxinae</name>
    <dbReference type="NCBI Taxonomy" id="2970734"/>
    <lineage>
        <taxon>Bacteria</taxon>
        <taxon>Bacillati</taxon>
        <taxon>Actinomycetota</taxon>
        <taxon>Actinomycetes</taxon>
        <taxon>Kitasatosporales</taxon>
        <taxon>Streptomycetaceae</taxon>
        <taxon>Streptomyces</taxon>
    </lineage>
</organism>
<dbReference type="EMBL" id="JANUGQ010000039">
    <property type="protein sequence ID" value="MCS0639589.1"/>
    <property type="molecule type" value="Genomic_DNA"/>
</dbReference>
<dbReference type="InterPro" id="IPR023393">
    <property type="entry name" value="START-like_dom_sf"/>
</dbReference>
<sequence length="309" mass="33723">MTETTTQAARRTGSAAEEIHRTEARITIDAPAELVYRTLTDVAGWPLLYPWIVHTEIVEMRGTGDLSRFWAVRPGPEGGLRIWQSRRTLHDDTLRMVFEQQGSVGAIRGLGGEWLFIPLENGGCRVESHHWFTTDQDPAVTAGELDRHGALQMRTLKAAVEGREQDGPLVLRADRSALLPGTVEEIHARLAAALGQDGPATGETAGFGTAVMEHPDGTTHSGRIVRIGRPPHTLVVKHLDAPGEFALYRRSWRLAQEADGVRVTAGHLAVARPETLAGDRAGERRRALMAWLDEGAGRDLSQGASHSVE</sequence>
<protein>
    <submittedName>
        <fullName evidence="2">Aromatase/cyclase</fullName>
    </submittedName>
</protein>
<dbReference type="SUPFAM" id="SSF55961">
    <property type="entry name" value="Bet v1-like"/>
    <property type="match status" value="2"/>
</dbReference>